<name>A0ABT0ZTG9_9PSEU</name>
<dbReference type="NCBIfam" id="NF038206">
    <property type="entry name" value="RGCVC_fam"/>
    <property type="match status" value="1"/>
</dbReference>
<keyword evidence="2" id="KW-1185">Reference proteome</keyword>
<dbReference type="RefSeq" id="WP_252435629.1">
    <property type="nucleotide sequence ID" value="NZ_JAGSOV010000009.1"/>
</dbReference>
<protein>
    <submittedName>
        <fullName evidence="1">RGCVC family protein</fullName>
    </submittedName>
</protein>
<dbReference type="Proteomes" id="UP001165283">
    <property type="component" value="Unassembled WGS sequence"/>
</dbReference>
<dbReference type="EMBL" id="JAGSOV010000009">
    <property type="protein sequence ID" value="MCO1654019.1"/>
    <property type="molecule type" value="Genomic_DNA"/>
</dbReference>
<organism evidence="1 2">
    <name type="scientific">Pseudonocardia humida</name>
    <dbReference type="NCBI Taxonomy" id="2800819"/>
    <lineage>
        <taxon>Bacteria</taxon>
        <taxon>Bacillati</taxon>
        <taxon>Actinomycetota</taxon>
        <taxon>Actinomycetes</taxon>
        <taxon>Pseudonocardiales</taxon>
        <taxon>Pseudonocardiaceae</taxon>
        <taxon>Pseudonocardia</taxon>
    </lineage>
</organism>
<proteinExistence type="predicted"/>
<sequence>MRWTRSTPAAATSPASPTRLVCAACPHDWGAHDPVATRFCTATMAGRLDRDCVCAEVVSLFSDR</sequence>
<reference evidence="1" key="1">
    <citation type="submission" date="2021-04" db="EMBL/GenBank/DDBJ databases">
        <title>Pseudonocardia sp. nov., isolated from sandy soil of mangrove forest.</title>
        <authorList>
            <person name="Zan Z."/>
            <person name="Huang R."/>
            <person name="Liu W."/>
        </authorList>
    </citation>
    <scope>NUCLEOTIDE SEQUENCE</scope>
    <source>
        <strain evidence="1">S2-4</strain>
    </source>
</reference>
<gene>
    <name evidence="1" type="ORF">KDL28_03010</name>
</gene>
<evidence type="ECO:0000313" key="2">
    <source>
        <dbReference type="Proteomes" id="UP001165283"/>
    </source>
</evidence>
<comment type="caution">
    <text evidence="1">The sequence shown here is derived from an EMBL/GenBank/DDBJ whole genome shotgun (WGS) entry which is preliminary data.</text>
</comment>
<accession>A0ABT0ZTG9</accession>
<evidence type="ECO:0000313" key="1">
    <source>
        <dbReference type="EMBL" id="MCO1654019.1"/>
    </source>
</evidence>